<proteinExistence type="predicted"/>
<protein>
    <submittedName>
        <fullName evidence="2">Uncharacterized protein</fullName>
    </submittedName>
</protein>
<feature type="transmembrane region" description="Helical" evidence="1">
    <location>
        <begin position="77"/>
        <end position="99"/>
    </location>
</feature>
<keyword evidence="1" id="KW-0472">Membrane</keyword>
<keyword evidence="1" id="KW-1133">Transmembrane helix</keyword>
<evidence type="ECO:0000313" key="3">
    <source>
        <dbReference type="Proteomes" id="UP000824250"/>
    </source>
</evidence>
<evidence type="ECO:0000256" key="1">
    <source>
        <dbReference type="SAM" id="Phobius"/>
    </source>
</evidence>
<sequence>MRNQVYGRQDTVPELTGLSIADEIGIRLDEMGDDERSLQAEGGILRLSSEIGDAFQETGKVAGVSVWQEAKAALEQVFPMMVMAFMVLLAVGCVFLFFLQKRKKKFFLLLGIALAAGSALYMVFCGIFLLGMGSDGGSSMLLGNENVLKLYRESVLTAGLSIGAVGLIGAALAAGIGKFWRQPTGKSQSM</sequence>
<gene>
    <name evidence="2" type="ORF">IAB28_05795</name>
</gene>
<organism evidence="2 3">
    <name type="scientific">Candidatus Copromonas faecavium</name>
    <name type="common">nom. illeg.</name>
    <dbReference type="NCBI Taxonomy" id="2840740"/>
    <lineage>
        <taxon>Bacteria</taxon>
        <taxon>Bacillati</taxon>
        <taxon>Bacillota</taxon>
        <taxon>Clostridia</taxon>
        <taxon>Lachnospirales</taxon>
        <taxon>Lachnospiraceae</taxon>
        <taxon>Candidatus Copromonas (nom. illeg.)</taxon>
    </lineage>
</organism>
<keyword evidence="1" id="KW-0812">Transmembrane</keyword>
<dbReference type="Proteomes" id="UP000824250">
    <property type="component" value="Unassembled WGS sequence"/>
</dbReference>
<reference evidence="2" key="1">
    <citation type="submission" date="2020-10" db="EMBL/GenBank/DDBJ databases">
        <authorList>
            <person name="Gilroy R."/>
        </authorList>
    </citation>
    <scope>NUCLEOTIDE SEQUENCE</scope>
    <source>
        <strain evidence="2">CHK180-2868</strain>
    </source>
</reference>
<dbReference type="EMBL" id="DVGC01000031">
    <property type="protein sequence ID" value="HIR05462.1"/>
    <property type="molecule type" value="Genomic_DNA"/>
</dbReference>
<accession>A0A9D1D585</accession>
<name>A0A9D1D585_9FIRM</name>
<comment type="caution">
    <text evidence="2">The sequence shown here is derived from an EMBL/GenBank/DDBJ whole genome shotgun (WGS) entry which is preliminary data.</text>
</comment>
<feature type="transmembrane region" description="Helical" evidence="1">
    <location>
        <begin position="106"/>
        <end position="134"/>
    </location>
</feature>
<feature type="transmembrane region" description="Helical" evidence="1">
    <location>
        <begin position="154"/>
        <end position="180"/>
    </location>
</feature>
<dbReference type="AlphaFoldDB" id="A0A9D1D585"/>
<evidence type="ECO:0000313" key="2">
    <source>
        <dbReference type="EMBL" id="HIR05462.1"/>
    </source>
</evidence>
<reference evidence="2" key="2">
    <citation type="journal article" date="2021" name="PeerJ">
        <title>Extensive microbial diversity within the chicken gut microbiome revealed by metagenomics and culture.</title>
        <authorList>
            <person name="Gilroy R."/>
            <person name="Ravi A."/>
            <person name="Getino M."/>
            <person name="Pursley I."/>
            <person name="Horton D.L."/>
            <person name="Alikhan N.F."/>
            <person name="Baker D."/>
            <person name="Gharbi K."/>
            <person name="Hall N."/>
            <person name="Watson M."/>
            <person name="Adriaenssens E.M."/>
            <person name="Foster-Nyarko E."/>
            <person name="Jarju S."/>
            <person name="Secka A."/>
            <person name="Antonio M."/>
            <person name="Oren A."/>
            <person name="Chaudhuri R.R."/>
            <person name="La Ragione R."/>
            <person name="Hildebrand F."/>
            <person name="Pallen M.J."/>
        </authorList>
    </citation>
    <scope>NUCLEOTIDE SEQUENCE</scope>
    <source>
        <strain evidence="2">CHK180-2868</strain>
    </source>
</reference>